<dbReference type="PANTHER" id="PTHR43333:SF1">
    <property type="entry name" value="D-ISOMER SPECIFIC 2-HYDROXYACID DEHYDROGENASE NAD-BINDING DOMAIN-CONTAINING PROTEIN"/>
    <property type="match status" value="1"/>
</dbReference>
<dbReference type="GO" id="GO:0008465">
    <property type="term" value="F:hydroxypyruvate reductase (NADH) activity"/>
    <property type="evidence" value="ECO:0007669"/>
    <property type="project" value="UniProtKB-EC"/>
</dbReference>
<dbReference type="PANTHER" id="PTHR43333">
    <property type="entry name" value="2-HACID_DH_C DOMAIN-CONTAINING PROTEIN"/>
    <property type="match status" value="1"/>
</dbReference>
<proteinExistence type="predicted"/>
<evidence type="ECO:0000256" key="2">
    <source>
        <dbReference type="ARBA" id="ARBA00023027"/>
    </source>
</evidence>
<dbReference type="CDD" id="cd05300">
    <property type="entry name" value="2-Hacid_dh_1"/>
    <property type="match status" value="1"/>
</dbReference>
<dbReference type="InterPro" id="IPR006140">
    <property type="entry name" value="D-isomer_DH_NAD-bd"/>
</dbReference>
<accession>A0A6N2ZPB5</accession>
<dbReference type="SUPFAM" id="SSF52283">
    <property type="entry name" value="Formate/glycerate dehydrogenase catalytic domain-like"/>
    <property type="match status" value="1"/>
</dbReference>
<dbReference type="RefSeq" id="WP_421823137.1">
    <property type="nucleotide sequence ID" value="NZ_CACRUB010000016.1"/>
</dbReference>
<dbReference type="EMBL" id="CACRUB010000016">
    <property type="protein sequence ID" value="VYT79738.1"/>
    <property type="molecule type" value="Genomic_DNA"/>
</dbReference>
<evidence type="ECO:0000313" key="5">
    <source>
        <dbReference type="EMBL" id="VYT79738.1"/>
    </source>
</evidence>
<sequence>METILHLLPLTGAQKAAFQAAAPESEHLFLPTNDRGGASSIPQEWRERTTILLGYVPPDQLKTFPNLKWVQSWNAGVDPYLAPGVLPRGVRLTSAVGAYGPAVSEHMLAMLLAIYKRLPAYRDQQRAHIWADLGPVGSLAGKTVLVGGAGDIGRHFARLVRALGAQRVIGLRRSAGCPVEGFDEIYGLGALDGLLPQADVVALALPHTPETAGLMSKARLLAMRPGAVLLNAGRGSAVDCTALAEVLCSGRLLGAGLDVTDPEPLPPGHPLWEAPASSSPPTPPGAITTWRPRWSASRLFSWTTCGAMWRAARSAIKCADPP</sequence>
<evidence type="ECO:0000259" key="4">
    <source>
        <dbReference type="Pfam" id="PF02826"/>
    </source>
</evidence>
<reference evidence="5" key="1">
    <citation type="submission" date="2019-11" db="EMBL/GenBank/DDBJ databases">
        <authorList>
            <person name="Feng L."/>
        </authorList>
    </citation>
    <scope>NUCLEOTIDE SEQUENCE</scope>
    <source>
        <strain evidence="5">FplautiiLFYP42</strain>
    </source>
</reference>
<dbReference type="Gene3D" id="3.40.50.720">
    <property type="entry name" value="NAD(P)-binding Rossmann-like Domain"/>
    <property type="match status" value="2"/>
</dbReference>
<evidence type="ECO:0000256" key="3">
    <source>
        <dbReference type="SAM" id="MobiDB-lite"/>
    </source>
</evidence>
<evidence type="ECO:0000256" key="1">
    <source>
        <dbReference type="ARBA" id="ARBA00023002"/>
    </source>
</evidence>
<gene>
    <name evidence="5" type="primary">hprA</name>
    <name evidence="5" type="ORF">FPLFYP42_00537</name>
</gene>
<keyword evidence="1 5" id="KW-0560">Oxidoreductase</keyword>
<dbReference type="GO" id="GO:0051287">
    <property type="term" value="F:NAD binding"/>
    <property type="evidence" value="ECO:0007669"/>
    <property type="project" value="InterPro"/>
</dbReference>
<dbReference type="Pfam" id="PF02826">
    <property type="entry name" value="2-Hacid_dh_C"/>
    <property type="match status" value="1"/>
</dbReference>
<name>A0A6N2ZPB5_FLAPL</name>
<dbReference type="InterPro" id="IPR036291">
    <property type="entry name" value="NAD(P)-bd_dom_sf"/>
</dbReference>
<dbReference type="EC" id="1.1.1.29" evidence="5"/>
<protein>
    <submittedName>
        <fullName evidence="5">Glycerate dehydrogenase</fullName>
        <ecNumber evidence="5">1.1.1.29</ecNumber>
    </submittedName>
</protein>
<organism evidence="5">
    <name type="scientific">Flavonifractor plautii</name>
    <name type="common">Fusobacterium plautii</name>
    <dbReference type="NCBI Taxonomy" id="292800"/>
    <lineage>
        <taxon>Bacteria</taxon>
        <taxon>Bacillati</taxon>
        <taxon>Bacillota</taxon>
        <taxon>Clostridia</taxon>
        <taxon>Eubacteriales</taxon>
        <taxon>Oscillospiraceae</taxon>
        <taxon>Flavonifractor</taxon>
    </lineage>
</organism>
<keyword evidence="2" id="KW-0520">NAD</keyword>
<dbReference type="SUPFAM" id="SSF51735">
    <property type="entry name" value="NAD(P)-binding Rossmann-fold domains"/>
    <property type="match status" value="1"/>
</dbReference>
<feature type="region of interest" description="Disordered" evidence="3">
    <location>
        <begin position="264"/>
        <end position="286"/>
    </location>
</feature>
<dbReference type="AlphaFoldDB" id="A0A6N2ZPB5"/>
<feature type="domain" description="D-isomer specific 2-hydroxyacid dehydrogenase NAD-binding" evidence="4">
    <location>
        <begin position="108"/>
        <end position="276"/>
    </location>
</feature>